<proteinExistence type="predicted"/>
<dbReference type="EMBL" id="CAFAAZ010000003">
    <property type="protein sequence ID" value="CAB4817617.1"/>
    <property type="molecule type" value="Genomic_DNA"/>
</dbReference>
<dbReference type="EMBL" id="CAFBMA010000002">
    <property type="protein sequence ID" value="CAB4891206.1"/>
    <property type="molecule type" value="Genomic_DNA"/>
</dbReference>
<evidence type="ECO:0000256" key="2">
    <source>
        <dbReference type="SAM" id="Phobius"/>
    </source>
</evidence>
<dbReference type="EMBL" id="CAEZYD010000004">
    <property type="protein sequence ID" value="CAB4705908.1"/>
    <property type="molecule type" value="Genomic_DNA"/>
</dbReference>
<feature type="compositionally biased region" description="Low complexity" evidence="1">
    <location>
        <begin position="135"/>
        <end position="152"/>
    </location>
</feature>
<gene>
    <name evidence="3" type="ORF">UFOPK2343_00432</name>
    <name evidence="4" type="ORF">UFOPK2652_00477</name>
    <name evidence="5" type="ORF">UFOPK3128_00564</name>
    <name evidence="6" type="ORF">UFOPK3511_00417</name>
    <name evidence="7" type="ORF">UFOPK3880_00367</name>
    <name evidence="8" type="ORF">UFOPK4146_00218</name>
</gene>
<evidence type="ECO:0000313" key="6">
    <source>
        <dbReference type="EMBL" id="CAB4891206.1"/>
    </source>
</evidence>
<protein>
    <submittedName>
        <fullName evidence="7">Unannotated protein</fullName>
    </submittedName>
</protein>
<evidence type="ECO:0000313" key="4">
    <source>
        <dbReference type="EMBL" id="CAB4705908.1"/>
    </source>
</evidence>
<reference evidence="7" key="1">
    <citation type="submission" date="2020-05" db="EMBL/GenBank/DDBJ databases">
        <authorList>
            <person name="Chiriac C."/>
            <person name="Salcher M."/>
            <person name="Ghai R."/>
            <person name="Kavagutti S V."/>
        </authorList>
    </citation>
    <scope>NUCLEOTIDE SEQUENCE</scope>
</reference>
<accession>A0A6J7L5A3</accession>
<dbReference type="Gene3D" id="2.60.40.10">
    <property type="entry name" value="Immunoglobulins"/>
    <property type="match status" value="1"/>
</dbReference>
<name>A0A6J7L5A3_9ZZZZ</name>
<keyword evidence="2" id="KW-0472">Membrane</keyword>
<evidence type="ECO:0000313" key="5">
    <source>
        <dbReference type="EMBL" id="CAB4817617.1"/>
    </source>
</evidence>
<feature type="region of interest" description="Disordered" evidence="1">
    <location>
        <begin position="1"/>
        <end position="107"/>
    </location>
</feature>
<keyword evidence="2" id="KW-0812">Transmembrane</keyword>
<evidence type="ECO:0000313" key="8">
    <source>
        <dbReference type="EMBL" id="CAB5020306.1"/>
    </source>
</evidence>
<dbReference type="InterPro" id="IPR013783">
    <property type="entry name" value="Ig-like_fold"/>
</dbReference>
<evidence type="ECO:0000313" key="3">
    <source>
        <dbReference type="EMBL" id="CAB4671829.1"/>
    </source>
</evidence>
<organism evidence="7">
    <name type="scientific">freshwater metagenome</name>
    <dbReference type="NCBI Taxonomy" id="449393"/>
    <lineage>
        <taxon>unclassified sequences</taxon>
        <taxon>metagenomes</taxon>
        <taxon>ecological metagenomes</taxon>
    </lineage>
</organism>
<feature type="region of interest" description="Disordered" evidence="1">
    <location>
        <begin position="135"/>
        <end position="180"/>
    </location>
</feature>
<dbReference type="InterPro" id="IPR036116">
    <property type="entry name" value="FN3_sf"/>
</dbReference>
<feature type="compositionally biased region" description="Polar residues" evidence="1">
    <location>
        <begin position="75"/>
        <end position="92"/>
    </location>
</feature>
<keyword evidence="2" id="KW-1133">Transmembrane helix</keyword>
<dbReference type="SUPFAM" id="SSF49265">
    <property type="entry name" value="Fibronectin type III"/>
    <property type="match status" value="1"/>
</dbReference>
<dbReference type="EMBL" id="CAFBPT010000001">
    <property type="protein sequence ID" value="CAB5020306.1"/>
    <property type="molecule type" value="Genomic_DNA"/>
</dbReference>
<evidence type="ECO:0000313" key="7">
    <source>
        <dbReference type="EMBL" id="CAB4962052.1"/>
    </source>
</evidence>
<dbReference type="EMBL" id="CAEZXD010000006">
    <property type="protein sequence ID" value="CAB4671829.1"/>
    <property type="molecule type" value="Genomic_DNA"/>
</dbReference>
<feature type="transmembrane region" description="Helical" evidence="2">
    <location>
        <begin position="113"/>
        <end position="130"/>
    </location>
</feature>
<sequence length="274" mass="28105">MAVKKTAKKTAKKTSAKKSAKKSAAKRVVKRVVKKSAVKKTAKRAVKKTAKRAVKKSSKKSAKRSSSTFVVPTVPASTIRSNFQSSSVTNRPARTPGASVPASVTTNSSSSKRVVTAVVIAVVLIALLVVSRNGSTTTESAAPEATTSAEASQGSMAEESAEPTTEASAEASEAATVVDGGGSEPVGIVAQYTATGATIFWKAPADGTTAANYNVEIRSNGGSWKLISTVPATQFSLDITKGDTAGWCSFRVSTVLEDGTVVGGKVFGLPGQYA</sequence>
<dbReference type="EMBL" id="CAFBNU010000002">
    <property type="protein sequence ID" value="CAB4962052.1"/>
    <property type="molecule type" value="Genomic_DNA"/>
</dbReference>
<feature type="compositionally biased region" description="Basic residues" evidence="1">
    <location>
        <begin position="1"/>
        <end position="63"/>
    </location>
</feature>
<dbReference type="AlphaFoldDB" id="A0A6J7L5A3"/>
<feature type="compositionally biased region" description="Low complexity" evidence="1">
    <location>
        <begin position="162"/>
        <end position="176"/>
    </location>
</feature>
<evidence type="ECO:0000256" key="1">
    <source>
        <dbReference type="SAM" id="MobiDB-lite"/>
    </source>
</evidence>